<accession>A0A2Z6N8X9</accession>
<name>A0A2Z6N8X9_TRISU</name>
<evidence type="ECO:0000313" key="1">
    <source>
        <dbReference type="EMBL" id="GAU41258.1"/>
    </source>
</evidence>
<gene>
    <name evidence="1" type="ORF">TSUD_97940</name>
</gene>
<dbReference type="AlphaFoldDB" id="A0A2Z6N8X9"/>
<sequence>MMSRPGSLTCNRVIAATQYVEPFNLHSVAIIPELVNTQHNNQVPQLATQTSVPVNNIFYSIHASLSLTTTIKLLPKTLNHVTQLKSTYVKPT</sequence>
<protein>
    <submittedName>
        <fullName evidence="1">Uncharacterized protein</fullName>
    </submittedName>
</protein>
<reference evidence="2" key="1">
    <citation type="journal article" date="2017" name="Front. Plant Sci.">
        <title>Climate Clever Clovers: New Paradigm to Reduce the Environmental Footprint of Ruminants by Breeding Low Methanogenic Forages Utilizing Haplotype Variation.</title>
        <authorList>
            <person name="Kaur P."/>
            <person name="Appels R."/>
            <person name="Bayer P.E."/>
            <person name="Keeble-Gagnere G."/>
            <person name="Wang J."/>
            <person name="Hirakawa H."/>
            <person name="Shirasawa K."/>
            <person name="Vercoe P."/>
            <person name="Stefanova K."/>
            <person name="Durmic Z."/>
            <person name="Nichols P."/>
            <person name="Revell C."/>
            <person name="Isobe S.N."/>
            <person name="Edwards D."/>
            <person name="Erskine W."/>
        </authorList>
    </citation>
    <scope>NUCLEOTIDE SEQUENCE [LARGE SCALE GENOMIC DNA]</scope>
    <source>
        <strain evidence="2">cv. Daliak</strain>
    </source>
</reference>
<proteinExistence type="predicted"/>
<keyword evidence="2" id="KW-1185">Reference proteome</keyword>
<organism evidence="1 2">
    <name type="scientific">Trifolium subterraneum</name>
    <name type="common">Subterranean clover</name>
    <dbReference type="NCBI Taxonomy" id="3900"/>
    <lineage>
        <taxon>Eukaryota</taxon>
        <taxon>Viridiplantae</taxon>
        <taxon>Streptophyta</taxon>
        <taxon>Embryophyta</taxon>
        <taxon>Tracheophyta</taxon>
        <taxon>Spermatophyta</taxon>
        <taxon>Magnoliopsida</taxon>
        <taxon>eudicotyledons</taxon>
        <taxon>Gunneridae</taxon>
        <taxon>Pentapetalae</taxon>
        <taxon>rosids</taxon>
        <taxon>fabids</taxon>
        <taxon>Fabales</taxon>
        <taxon>Fabaceae</taxon>
        <taxon>Papilionoideae</taxon>
        <taxon>50 kb inversion clade</taxon>
        <taxon>NPAAA clade</taxon>
        <taxon>Hologalegina</taxon>
        <taxon>IRL clade</taxon>
        <taxon>Trifolieae</taxon>
        <taxon>Trifolium</taxon>
    </lineage>
</organism>
<dbReference type="Proteomes" id="UP000242715">
    <property type="component" value="Unassembled WGS sequence"/>
</dbReference>
<dbReference type="EMBL" id="DF973854">
    <property type="protein sequence ID" value="GAU41258.1"/>
    <property type="molecule type" value="Genomic_DNA"/>
</dbReference>
<dbReference type="OrthoDB" id="10459792at2759"/>
<evidence type="ECO:0000313" key="2">
    <source>
        <dbReference type="Proteomes" id="UP000242715"/>
    </source>
</evidence>